<dbReference type="Pfam" id="PF01471">
    <property type="entry name" value="PG_binding_1"/>
    <property type="match status" value="1"/>
</dbReference>
<dbReference type="PANTHER" id="PTHR35271:SF1">
    <property type="entry name" value="ABC TRANSPORTER, SUBSTRATE-BINDING LIPOPROTEIN"/>
    <property type="match status" value="1"/>
</dbReference>
<evidence type="ECO:0000259" key="2">
    <source>
        <dbReference type="Pfam" id="PF01471"/>
    </source>
</evidence>
<proteinExistence type="predicted"/>
<feature type="domain" description="Peptidoglycan binding-like" evidence="2">
    <location>
        <begin position="443"/>
        <end position="496"/>
    </location>
</feature>
<keyword evidence="1" id="KW-0732">Signal</keyword>
<dbReference type="InterPro" id="IPR036366">
    <property type="entry name" value="PGBDSf"/>
</dbReference>
<dbReference type="CDD" id="cd06325">
    <property type="entry name" value="PBP1_ABC_unchar_transporter"/>
    <property type="match status" value="1"/>
</dbReference>
<dbReference type="EMBL" id="SMAO01000004">
    <property type="protein sequence ID" value="TCT21458.1"/>
    <property type="molecule type" value="Genomic_DNA"/>
</dbReference>
<dbReference type="AlphaFoldDB" id="A0A4R3MXU7"/>
<sequence>MKPFPTILSVLLILLVGLGAMASEVAGASVSPPTHRIYLALYRGMTPAEQGFMDYLRDHDLPVEFIVRDAGNDPNAIPAMRDDIRAMRPDLVYSFGTTLTRILAGTQGSIDPAVHITDIPILFNIVADPVGAGLVPDLKSSGRNLTGTMHTVPIAAQYRTLREALPCTRLGILYNPQEPNSALSVDALTQLAERDGLSVLRAPVTPANGSHAVAAAISRVVQDLLDQKVDVIYLPSDSFVIQHARLITGITAAAEIPTFSATEDPVRASGATMGLVSAYYNVGQFAGFKATQILRDHLGPSEIPIESINRFAFLVNVDAARRVHRLPPIALLRVAELICYNEGGCLPDDVAAATVAPPGQSSGPTVPAIPLEASKVEQTEAISATSSGQTQTVERIAPPSPCDPGQPFVLRHDGSASRIELPRCVQDNGAPRVLDAPPLTNRLVLLVQQHLNDQGFDAGRNDGLIGPRTRAAIRRFQTAQGLKTTGMIDFALLDRLQASSP</sequence>
<comment type="caution">
    <text evidence="3">The sequence shown here is derived from an EMBL/GenBank/DDBJ whole genome shotgun (WGS) entry which is preliminary data.</text>
</comment>
<accession>A0A4R3MXU7</accession>
<dbReference type="RefSeq" id="WP_132977046.1">
    <property type="nucleotide sequence ID" value="NZ_SMAO01000004.1"/>
</dbReference>
<dbReference type="Gene3D" id="1.10.101.10">
    <property type="entry name" value="PGBD-like superfamily/PGBD"/>
    <property type="match status" value="1"/>
</dbReference>
<dbReference type="InterPro" id="IPR002477">
    <property type="entry name" value="Peptidoglycan-bd-like"/>
</dbReference>
<dbReference type="OrthoDB" id="9772911at2"/>
<keyword evidence="4" id="KW-1185">Reference proteome</keyword>
<dbReference type="InterPro" id="IPR007487">
    <property type="entry name" value="ABC_transpt-TYRBP-like"/>
</dbReference>
<organism evidence="3 4">
    <name type="scientific">Thiobaca trueperi</name>
    <dbReference type="NCBI Taxonomy" id="127458"/>
    <lineage>
        <taxon>Bacteria</taxon>
        <taxon>Pseudomonadati</taxon>
        <taxon>Pseudomonadota</taxon>
        <taxon>Gammaproteobacteria</taxon>
        <taxon>Chromatiales</taxon>
        <taxon>Chromatiaceae</taxon>
        <taxon>Thiobaca</taxon>
    </lineage>
</organism>
<dbReference type="PANTHER" id="PTHR35271">
    <property type="entry name" value="ABC TRANSPORTER, SUBSTRATE-BINDING LIPOPROTEIN-RELATED"/>
    <property type="match status" value="1"/>
</dbReference>
<gene>
    <name evidence="3" type="ORF">EDC35_104316</name>
</gene>
<evidence type="ECO:0000313" key="3">
    <source>
        <dbReference type="EMBL" id="TCT21458.1"/>
    </source>
</evidence>
<dbReference type="Pfam" id="PF04392">
    <property type="entry name" value="ABC_sub_bind"/>
    <property type="match status" value="1"/>
</dbReference>
<evidence type="ECO:0000313" key="4">
    <source>
        <dbReference type="Proteomes" id="UP000295717"/>
    </source>
</evidence>
<evidence type="ECO:0000256" key="1">
    <source>
        <dbReference type="SAM" id="SignalP"/>
    </source>
</evidence>
<reference evidence="3 4" key="1">
    <citation type="submission" date="2019-03" db="EMBL/GenBank/DDBJ databases">
        <title>Genomic Encyclopedia of Type Strains, Phase IV (KMG-IV): sequencing the most valuable type-strain genomes for metagenomic binning, comparative biology and taxonomic classification.</title>
        <authorList>
            <person name="Goeker M."/>
        </authorList>
    </citation>
    <scope>NUCLEOTIDE SEQUENCE [LARGE SCALE GENOMIC DNA]</scope>
    <source>
        <strain evidence="3 4">DSM 13587</strain>
    </source>
</reference>
<dbReference type="InterPro" id="IPR028082">
    <property type="entry name" value="Peripla_BP_I"/>
</dbReference>
<dbReference type="SUPFAM" id="SSF53822">
    <property type="entry name" value="Periplasmic binding protein-like I"/>
    <property type="match status" value="1"/>
</dbReference>
<dbReference type="InterPro" id="IPR036365">
    <property type="entry name" value="PGBD-like_sf"/>
</dbReference>
<feature type="chain" id="PRO_5020465572" evidence="1">
    <location>
        <begin position="23"/>
        <end position="501"/>
    </location>
</feature>
<dbReference type="Proteomes" id="UP000295717">
    <property type="component" value="Unassembled WGS sequence"/>
</dbReference>
<protein>
    <submittedName>
        <fullName evidence="3">ABC-type uncharacterized transport system substrate-binding protein</fullName>
    </submittedName>
</protein>
<dbReference type="SUPFAM" id="SSF47090">
    <property type="entry name" value="PGBD-like"/>
    <property type="match status" value="1"/>
</dbReference>
<name>A0A4R3MXU7_9GAMM</name>
<dbReference type="Gene3D" id="3.40.50.2300">
    <property type="match status" value="2"/>
</dbReference>
<feature type="signal peptide" evidence="1">
    <location>
        <begin position="1"/>
        <end position="22"/>
    </location>
</feature>